<protein>
    <submittedName>
        <fullName evidence="1">Sulfotransferase family protein</fullName>
    </submittedName>
</protein>
<accession>A0A5M8FMD4</accession>
<dbReference type="OrthoDB" id="288532at2"/>
<dbReference type="GO" id="GO:0008146">
    <property type="term" value="F:sulfotransferase activity"/>
    <property type="evidence" value="ECO:0007669"/>
    <property type="project" value="InterPro"/>
</dbReference>
<name>A0A5M8FMD4_9GAMM</name>
<dbReference type="GO" id="GO:0016020">
    <property type="term" value="C:membrane"/>
    <property type="evidence" value="ECO:0007669"/>
    <property type="project" value="InterPro"/>
</dbReference>
<dbReference type="AlphaFoldDB" id="A0A5M8FMD4"/>
<reference evidence="1 2" key="1">
    <citation type="submission" date="2019-09" db="EMBL/GenBank/DDBJ databases">
        <title>Whole-genome sequence of the purple sulfur bacterium Thiohalocapsa marina DSM 19078.</title>
        <authorList>
            <person name="Kyndt J.A."/>
            <person name="Meyer T.E."/>
        </authorList>
    </citation>
    <scope>NUCLEOTIDE SEQUENCE [LARGE SCALE GENOMIC DNA]</scope>
    <source>
        <strain evidence="1 2">DSM 19078</strain>
    </source>
</reference>
<keyword evidence="1" id="KW-0808">Transferase</keyword>
<evidence type="ECO:0000313" key="1">
    <source>
        <dbReference type="EMBL" id="KAA6186083.1"/>
    </source>
</evidence>
<dbReference type="RefSeq" id="WP_150091758.1">
    <property type="nucleotide sequence ID" value="NZ_JBFUOH010000034.1"/>
</dbReference>
<dbReference type="InterPro" id="IPR005331">
    <property type="entry name" value="Sulfotransferase"/>
</dbReference>
<dbReference type="Pfam" id="PF03567">
    <property type="entry name" value="Sulfotransfer_2"/>
    <property type="match status" value="1"/>
</dbReference>
<gene>
    <name evidence="1" type="ORF">F2Q65_06915</name>
</gene>
<dbReference type="EMBL" id="VWXX01000006">
    <property type="protein sequence ID" value="KAA6186083.1"/>
    <property type="molecule type" value="Genomic_DNA"/>
</dbReference>
<sequence length="231" mass="26435">MLISHRYQFIFMKTKKTAGTSVECYFEPYCMAPDDPKAPSERNGKRAYISEHGIIGARGSKGLEQSGWLAHMPARKIREGIGEDIWSSYFRFATIRNPYEKAISAYFHQKHRRRVPIADLATERAAFEVWLADDKPPIDRDKFMIGKQYCLSDVIRFESLLPDLERICSRLGIPFEPQRLGRKKSHIRPALATVYNMYTDPGRASVTARYALDIELFGYGFPETKDGAGTQ</sequence>
<dbReference type="InterPro" id="IPR027417">
    <property type="entry name" value="P-loop_NTPase"/>
</dbReference>
<evidence type="ECO:0000313" key="2">
    <source>
        <dbReference type="Proteomes" id="UP000322981"/>
    </source>
</evidence>
<organism evidence="1 2">
    <name type="scientific">Thiohalocapsa marina</name>
    <dbReference type="NCBI Taxonomy" id="424902"/>
    <lineage>
        <taxon>Bacteria</taxon>
        <taxon>Pseudomonadati</taxon>
        <taxon>Pseudomonadota</taxon>
        <taxon>Gammaproteobacteria</taxon>
        <taxon>Chromatiales</taxon>
        <taxon>Chromatiaceae</taxon>
        <taxon>Thiohalocapsa</taxon>
    </lineage>
</organism>
<dbReference type="Proteomes" id="UP000322981">
    <property type="component" value="Unassembled WGS sequence"/>
</dbReference>
<keyword evidence="2" id="KW-1185">Reference proteome</keyword>
<comment type="caution">
    <text evidence="1">The sequence shown here is derived from an EMBL/GenBank/DDBJ whole genome shotgun (WGS) entry which is preliminary data.</text>
</comment>
<proteinExistence type="predicted"/>
<dbReference type="SUPFAM" id="SSF52540">
    <property type="entry name" value="P-loop containing nucleoside triphosphate hydrolases"/>
    <property type="match status" value="1"/>
</dbReference>